<accession>A0A3D9HHI6</accession>
<name>A0A3D9HHI6_9FLAO</name>
<keyword evidence="2" id="KW-0808">Transferase</keyword>
<dbReference type="InterPro" id="IPR007345">
    <property type="entry name" value="Polysacch_pyruvyl_Trfase"/>
</dbReference>
<evidence type="ECO:0000259" key="1">
    <source>
        <dbReference type="Pfam" id="PF04230"/>
    </source>
</evidence>
<proteinExistence type="predicted"/>
<gene>
    <name evidence="2" type="ORF">DFQ02_103271</name>
</gene>
<dbReference type="GO" id="GO:0016740">
    <property type="term" value="F:transferase activity"/>
    <property type="evidence" value="ECO:0007669"/>
    <property type="project" value="UniProtKB-KW"/>
</dbReference>
<dbReference type="RefSeq" id="WP_147297742.1">
    <property type="nucleotide sequence ID" value="NZ_QRDX01000003.1"/>
</dbReference>
<keyword evidence="3" id="KW-1185">Reference proteome</keyword>
<sequence>MQKRKIGILTLPLHSNYGGLLQAYALQMFLKNNGYDAWLINYRDRSARWKKPFSIVKRMLLKYVLIKNITVFEEKEQRIIRVHTQAFINKHINPQTQAIYTSEELSRKIDNHSFYAVIVGSDQVWRPQYVSKIEDYFFDFIKSKNIIKLSYAASFGSSDWNFSPIQKMNCAKNIQSFKAVSVREDTGVELCKEHFEVEAKHVLDPTMLLEKEHYYKLVDEIDRDKKQPKGGLLVYILDDSEDITETITKISKHLAIESFRINNKKTYNKSVPLKERIAPPVENWLKGFYDAEFVIADSFHACVFSIIFNKPFIIYGNKRRGMTRFTSILSKLGLEDRLIYSSKDLVPEKLNYAFNWTQINERVECLKKDSVSFLQENLK</sequence>
<dbReference type="Pfam" id="PF04230">
    <property type="entry name" value="PS_pyruv_trans"/>
    <property type="match status" value="1"/>
</dbReference>
<reference evidence="2 3" key="1">
    <citation type="submission" date="2018-07" db="EMBL/GenBank/DDBJ databases">
        <title>Genomic Encyclopedia of Type Strains, Phase III (KMG-III): the genomes of soil and plant-associated and newly described type strains.</title>
        <authorList>
            <person name="Whitman W."/>
        </authorList>
    </citation>
    <scope>NUCLEOTIDE SEQUENCE [LARGE SCALE GENOMIC DNA]</scope>
    <source>
        <strain evidence="2 3">CECT 8487</strain>
    </source>
</reference>
<protein>
    <submittedName>
        <fullName evidence="2">Polysaccharide pyruvyl transferase</fullName>
    </submittedName>
</protein>
<dbReference type="EMBL" id="QRDX01000003">
    <property type="protein sequence ID" value="RED48940.1"/>
    <property type="molecule type" value="Genomic_DNA"/>
</dbReference>
<organism evidence="2 3">
    <name type="scientific">Seonamhaeicola aphaedonensis</name>
    <dbReference type="NCBI Taxonomy" id="1461338"/>
    <lineage>
        <taxon>Bacteria</taxon>
        <taxon>Pseudomonadati</taxon>
        <taxon>Bacteroidota</taxon>
        <taxon>Flavobacteriia</taxon>
        <taxon>Flavobacteriales</taxon>
        <taxon>Flavobacteriaceae</taxon>
    </lineage>
</organism>
<evidence type="ECO:0000313" key="2">
    <source>
        <dbReference type="EMBL" id="RED48940.1"/>
    </source>
</evidence>
<evidence type="ECO:0000313" key="3">
    <source>
        <dbReference type="Proteomes" id="UP000256629"/>
    </source>
</evidence>
<dbReference type="Proteomes" id="UP000256629">
    <property type="component" value="Unassembled WGS sequence"/>
</dbReference>
<dbReference type="AlphaFoldDB" id="A0A3D9HHI6"/>
<feature type="domain" description="Polysaccharide pyruvyl transferase" evidence="1">
    <location>
        <begin position="16"/>
        <end position="318"/>
    </location>
</feature>
<dbReference type="OrthoDB" id="9799278at2"/>
<comment type="caution">
    <text evidence="2">The sequence shown here is derived from an EMBL/GenBank/DDBJ whole genome shotgun (WGS) entry which is preliminary data.</text>
</comment>